<keyword evidence="2" id="KW-1185">Reference proteome</keyword>
<proteinExistence type="predicted"/>
<dbReference type="Proteomes" id="UP000026960">
    <property type="component" value="Chromosome 6"/>
</dbReference>
<dbReference type="HOGENOM" id="CLU_1263248_0_0_1"/>
<reference evidence="1" key="1">
    <citation type="journal article" date="2009" name="Rice">
        <title>De Novo Next Generation Sequencing of Plant Genomes.</title>
        <authorList>
            <person name="Rounsley S."/>
            <person name="Marri P.R."/>
            <person name="Yu Y."/>
            <person name="He R."/>
            <person name="Sisneros N."/>
            <person name="Goicoechea J.L."/>
            <person name="Lee S.J."/>
            <person name="Angelova A."/>
            <person name="Kudrna D."/>
            <person name="Luo M."/>
            <person name="Affourtit J."/>
            <person name="Desany B."/>
            <person name="Knight J."/>
            <person name="Niazi F."/>
            <person name="Egholm M."/>
            <person name="Wing R.A."/>
        </authorList>
    </citation>
    <scope>NUCLEOTIDE SEQUENCE [LARGE SCALE GENOMIC DNA]</scope>
    <source>
        <strain evidence="1">cv. IRGC 105608</strain>
    </source>
</reference>
<dbReference type="PaxDb" id="65489-OBART06G17020.1"/>
<name>A0A0D3GHD2_9ORYZ</name>
<dbReference type="Gramene" id="OBART06G17020.1">
    <property type="protein sequence ID" value="OBART06G17020.1"/>
    <property type="gene ID" value="OBART06G17020"/>
</dbReference>
<evidence type="ECO:0000313" key="1">
    <source>
        <dbReference type="EnsemblPlants" id="OBART06G17020.1"/>
    </source>
</evidence>
<evidence type="ECO:0000313" key="2">
    <source>
        <dbReference type="Proteomes" id="UP000026960"/>
    </source>
</evidence>
<protein>
    <submittedName>
        <fullName evidence="1">Uncharacterized protein</fullName>
    </submittedName>
</protein>
<accession>A0A0D3GHD2</accession>
<dbReference type="AlphaFoldDB" id="A0A0D3GHD2"/>
<dbReference type="EnsemblPlants" id="OBART06G17020.1">
    <property type="protein sequence ID" value="OBART06G17020.1"/>
    <property type="gene ID" value="OBART06G17020"/>
</dbReference>
<reference evidence="1" key="2">
    <citation type="submission" date="2015-03" db="UniProtKB">
        <authorList>
            <consortium name="EnsemblPlants"/>
        </authorList>
    </citation>
    <scope>IDENTIFICATION</scope>
</reference>
<sequence length="219" mass="24677">MAMTLRQTCNAPHPGLPDPMWVARGHRMPLLGGRHPAYWVFDEEVETLMTSKWTVPWLDVDDLKLAYFLICSHSLNNMRVEGLQVSETLWTSKEPTLNTNLPNTSSINVFSHYTLSEKRSHNAHQPVSTAPAGSLPATAPPAPLVAPIITVNMEALAMLPHISIKKQLKARTTIFVKWREYLVLIKEKRVRQAIDLVTNKGDIINFSSRREPFEDVTSA</sequence>
<organism evidence="1">
    <name type="scientific">Oryza barthii</name>
    <dbReference type="NCBI Taxonomy" id="65489"/>
    <lineage>
        <taxon>Eukaryota</taxon>
        <taxon>Viridiplantae</taxon>
        <taxon>Streptophyta</taxon>
        <taxon>Embryophyta</taxon>
        <taxon>Tracheophyta</taxon>
        <taxon>Spermatophyta</taxon>
        <taxon>Magnoliopsida</taxon>
        <taxon>Liliopsida</taxon>
        <taxon>Poales</taxon>
        <taxon>Poaceae</taxon>
        <taxon>BOP clade</taxon>
        <taxon>Oryzoideae</taxon>
        <taxon>Oryzeae</taxon>
        <taxon>Oryzinae</taxon>
        <taxon>Oryza</taxon>
    </lineage>
</organism>